<organism evidence="12 13">
    <name type="scientific">Stylophora pistillata</name>
    <name type="common">Smooth cauliflower coral</name>
    <dbReference type="NCBI Taxonomy" id="50429"/>
    <lineage>
        <taxon>Eukaryota</taxon>
        <taxon>Metazoa</taxon>
        <taxon>Cnidaria</taxon>
        <taxon>Anthozoa</taxon>
        <taxon>Hexacorallia</taxon>
        <taxon>Scleractinia</taxon>
        <taxon>Astrocoeniina</taxon>
        <taxon>Pocilloporidae</taxon>
        <taxon>Stylophora</taxon>
    </lineage>
</organism>
<evidence type="ECO:0000256" key="5">
    <source>
        <dbReference type="ARBA" id="ARBA00022833"/>
    </source>
</evidence>
<evidence type="ECO:0000256" key="1">
    <source>
        <dbReference type="ARBA" id="ARBA00004138"/>
    </source>
</evidence>
<feature type="domain" description="DZANK-type" evidence="11">
    <location>
        <begin position="369"/>
        <end position="417"/>
    </location>
</feature>
<reference evidence="13" key="1">
    <citation type="journal article" date="2017" name="bioRxiv">
        <title>Comparative analysis of the genomes of Stylophora pistillata and Acropora digitifera provides evidence for extensive differences between species of corals.</title>
        <authorList>
            <person name="Voolstra C.R."/>
            <person name="Li Y."/>
            <person name="Liew Y.J."/>
            <person name="Baumgarten S."/>
            <person name="Zoccola D."/>
            <person name="Flot J.-F."/>
            <person name="Tambutte S."/>
            <person name="Allemand D."/>
            <person name="Aranda M."/>
        </authorList>
    </citation>
    <scope>NUCLEOTIDE SEQUENCE [LARGE SCALE GENOMIC DNA]</scope>
</reference>
<accession>A0A2B4SEB8</accession>
<evidence type="ECO:0000256" key="7">
    <source>
        <dbReference type="ARBA" id="ARBA00023273"/>
    </source>
</evidence>
<feature type="repeat" description="ANK" evidence="9">
    <location>
        <begin position="713"/>
        <end position="747"/>
    </location>
</feature>
<dbReference type="PROSITE" id="PS50088">
    <property type="entry name" value="ANK_REPEAT"/>
    <property type="match status" value="1"/>
</dbReference>
<evidence type="ECO:0000313" key="12">
    <source>
        <dbReference type="EMBL" id="PFX27439.1"/>
    </source>
</evidence>
<dbReference type="OrthoDB" id="10033229at2759"/>
<comment type="subcellular location">
    <subcellularLocation>
        <location evidence="1">Cell projection</location>
        <location evidence="1">Cilium</location>
    </subcellularLocation>
</comment>
<comment type="caution">
    <text evidence="12">The sequence shown here is derived from an EMBL/GenBank/DDBJ whole genome shotgun (WGS) entry which is preliminary data.</text>
</comment>
<evidence type="ECO:0000313" key="13">
    <source>
        <dbReference type="Proteomes" id="UP000225706"/>
    </source>
</evidence>
<evidence type="ECO:0000259" key="11">
    <source>
        <dbReference type="Pfam" id="PF12773"/>
    </source>
</evidence>
<protein>
    <recommendedName>
        <fullName evidence="8">Double zinc ribbon and ankyrin repeat-containing protein 1</fullName>
    </recommendedName>
</protein>
<evidence type="ECO:0000256" key="10">
    <source>
        <dbReference type="SAM" id="MobiDB-lite"/>
    </source>
</evidence>
<evidence type="ECO:0000256" key="9">
    <source>
        <dbReference type="PROSITE-ProRule" id="PRU00023"/>
    </source>
</evidence>
<feature type="compositionally biased region" description="Polar residues" evidence="10">
    <location>
        <begin position="116"/>
        <end position="134"/>
    </location>
</feature>
<feature type="region of interest" description="Disordered" evidence="10">
    <location>
        <begin position="602"/>
        <end position="654"/>
    </location>
</feature>
<feature type="region of interest" description="Disordered" evidence="10">
    <location>
        <begin position="148"/>
        <end position="188"/>
    </location>
</feature>
<name>A0A2B4SEB8_STYPI</name>
<keyword evidence="5" id="KW-0862">Zinc</keyword>
<dbReference type="AlphaFoldDB" id="A0A2B4SEB8"/>
<evidence type="ECO:0000256" key="8">
    <source>
        <dbReference type="ARBA" id="ARBA00039856"/>
    </source>
</evidence>
<keyword evidence="4" id="KW-0863">Zinc-finger</keyword>
<dbReference type="EMBL" id="LSMT01000103">
    <property type="protein sequence ID" value="PFX27439.1"/>
    <property type="molecule type" value="Genomic_DNA"/>
</dbReference>
<dbReference type="GO" id="GO:0005929">
    <property type="term" value="C:cilium"/>
    <property type="evidence" value="ECO:0007669"/>
    <property type="project" value="UniProtKB-SubCell"/>
</dbReference>
<dbReference type="PANTHER" id="PTHR16058:SF4">
    <property type="entry name" value="DOUBLE ZINC RIBBON AND ANKYRIN REPEAT-CONTAINING PROTEIN 1"/>
    <property type="match status" value="1"/>
</dbReference>
<dbReference type="InterPro" id="IPR025874">
    <property type="entry name" value="DZR"/>
</dbReference>
<feature type="compositionally biased region" description="Basic and acidic residues" evidence="10">
    <location>
        <begin position="634"/>
        <end position="654"/>
    </location>
</feature>
<dbReference type="InterPro" id="IPR052481">
    <property type="entry name" value="DZAN1"/>
</dbReference>
<dbReference type="PANTHER" id="PTHR16058">
    <property type="entry name" value="DOUBLE ZINC RIBBON AND ANKYRIN REPEAT-CONTAINING PROTEIN 1"/>
    <property type="match status" value="1"/>
</dbReference>
<proteinExistence type="predicted"/>
<keyword evidence="2" id="KW-0479">Metal-binding</keyword>
<keyword evidence="7" id="KW-0966">Cell projection</keyword>
<dbReference type="Pfam" id="PF12773">
    <property type="entry name" value="DZR"/>
    <property type="match status" value="1"/>
</dbReference>
<dbReference type="SUPFAM" id="SSF48403">
    <property type="entry name" value="Ankyrin repeat"/>
    <property type="match status" value="1"/>
</dbReference>
<evidence type="ECO:0000256" key="6">
    <source>
        <dbReference type="ARBA" id="ARBA00023043"/>
    </source>
</evidence>
<gene>
    <name evidence="12" type="primary">DZANK1</name>
    <name evidence="12" type="ORF">AWC38_SpisGene7851</name>
</gene>
<evidence type="ECO:0000256" key="2">
    <source>
        <dbReference type="ARBA" id="ARBA00022723"/>
    </source>
</evidence>
<dbReference type="Pfam" id="PF12796">
    <property type="entry name" value="Ank_2"/>
    <property type="match status" value="1"/>
</dbReference>
<dbReference type="InterPro" id="IPR036770">
    <property type="entry name" value="Ankyrin_rpt-contain_sf"/>
</dbReference>
<feature type="region of interest" description="Disordered" evidence="10">
    <location>
        <begin position="105"/>
        <end position="134"/>
    </location>
</feature>
<feature type="compositionally biased region" description="Basic residues" evidence="10">
    <location>
        <begin position="624"/>
        <end position="633"/>
    </location>
</feature>
<dbReference type="Gene3D" id="1.25.40.20">
    <property type="entry name" value="Ankyrin repeat-containing domain"/>
    <property type="match status" value="1"/>
</dbReference>
<dbReference type="InterPro" id="IPR002110">
    <property type="entry name" value="Ankyrin_rpt"/>
</dbReference>
<sequence>MTAGMIRVPSIMPLRLPVGGRKNLIDTHTPIELRSETPDTLIYYTINGMKPEPFKQIGIKCTYKYNRPFVLGPGKRTVKAMATSSDGTRESSIVTKTFMVEEPEEREGLDGEGNVSELQQSISSSTGNLRDSSGTLFGQILENARGGSKLKTSEAWGTETKSKRFLTSTPDDLENVRGSDYRKPRSEARFTTSRFGSNQATLGTPDQSLAEVDGELKEKRGPQNRIHASKIQQQTDFLKCIYCMAPRPSDPYARFCSECGSPIPPLPSSRLPPPEGGQLGMCVSCNSMVPLNTPNCIICEAPISPQRQPQATKKLAHKLMCAVCGTGNPPDMTVCVTCEAKLPYNAKQIFTATSAPPMPKDSVSSFMSCSKCSRVNSSDARFCDWCGSKPQPYQSPLICSQCQASNNAFARFCNTCGCSIEPPPRVSRQSPGNVIGTVVEKRSIRETVGRSENTTWLPVSIPSTPAEKADKATSTVGLFYKSATSIQSQMESDALERSRLDASRDRRPALAAVSPGKGFWRQQMDHVCSHIRAHTQNNPDFRATIGEPRLGKIISATIHEDLNGEEVTLTVTFARRDGKELWKEKSRALSSSLRALNLYRSESGSREDLRGSRKQTQNGLRTTAKGKKQKRKGKENNKAKPSEQDKLLLKEIGAKGEGRDEEVKRLLDEGANPECESSDGIPAIILATMNKHAESIPPLVNAGAKINVKGITKGNTALHEAVLLGANGLKCIDTLLGLSARTNIANDAGQTAYDLAMSSGLDSVAQKFTSSVGDEMLQKLTKPKKARSVDEDF</sequence>
<dbReference type="Proteomes" id="UP000225706">
    <property type="component" value="Unassembled WGS sequence"/>
</dbReference>
<dbReference type="GO" id="GO:0008270">
    <property type="term" value="F:zinc ion binding"/>
    <property type="evidence" value="ECO:0007669"/>
    <property type="project" value="UniProtKB-KW"/>
</dbReference>
<dbReference type="Pfam" id="PF13287">
    <property type="entry name" value="Fn3_assoc"/>
    <property type="match status" value="1"/>
</dbReference>
<dbReference type="InterPro" id="IPR026876">
    <property type="entry name" value="Fn3_assoc_repeat"/>
</dbReference>
<feature type="compositionally biased region" description="Basic and acidic residues" evidence="10">
    <location>
        <begin position="174"/>
        <end position="188"/>
    </location>
</feature>
<keyword evidence="6 9" id="KW-0040">ANK repeat</keyword>
<keyword evidence="3" id="KW-0677">Repeat</keyword>
<evidence type="ECO:0000256" key="3">
    <source>
        <dbReference type="ARBA" id="ARBA00022737"/>
    </source>
</evidence>
<evidence type="ECO:0000256" key="4">
    <source>
        <dbReference type="ARBA" id="ARBA00022771"/>
    </source>
</evidence>
<dbReference type="SMART" id="SM00248">
    <property type="entry name" value="ANK"/>
    <property type="match status" value="2"/>
</dbReference>
<keyword evidence="13" id="KW-1185">Reference proteome</keyword>